<protein>
    <submittedName>
        <fullName evidence="1">Uncharacterized protein</fullName>
    </submittedName>
</protein>
<evidence type="ECO:0000313" key="2">
    <source>
        <dbReference type="Proteomes" id="UP000245626"/>
    </source>
</evidence>
<proteinExistence type="predicted"/>
<gene>
    <name evidence="1" type="ORF">IE53DRAFT_384668</name>
</gene>
<accession>A0ACD0P4F0</accession>
<reference evidence="1 2" key="1">
    <citation type="journal article" date="2018" name="Mol. Biol. Evol.">
        <title>Broad Genomic Sampling Reveals a Smut Pathogenic Ancestry of the Fungal Clade Ustilaginomycotina.</title>
        <authorList>
            <person name="Kijpornyongpan T."/>
            <person name="Mondo S.J."/>
            <person name="Barry K."/>
            <person name="Sandor L."/>
            <person name="Lee J."/>
            <person name="Lipzen A."/>
            <person name="Pangilinan J."/>
            <person name="LaButti K."/>
            <person name="Hainaut M."/>
            <person name="Henrissat B."/>
            <person name="Grigoriev I.V."/>
            <person name="Spatafora J.W."/>
            <person name="Aime M.C."/>
        </authorList>
    </citation>
    <scope>NUCLEOTIDE SEQUENCE [LARGE SCALE GENOMIC DNA]</scope>
    <source>
        <strain evidence="1 2">SA 807</strain>
    </source>
</reference>
<dbReference type="Proteomes" id="UP000245626">
    <property type="component" value="Unassembled WGS sequence"/>
</dbReference>
<sequence>MMGSEGVFSPLIPRKSGQISVTILEDVPQPALSPPEPIWYSSFPPSCPSNLGLAILTSTGAMSEGRTQDGSLHPVTKVPDFTVSESDYGLGGRSMAKINLGTPKINKTQSFQFNRDRSGSESSSISAATVEKGMLWQNLPTGPLRAGTPLLVGSCDNLAAISVSSSDRSLASRVKGEEIIQANMGPGVIGRASEEEPTSRLPVPDVGNKVEFQSSKISLGKDTLVSKVARKSHAEDRIIFSGTISQKFRDPTVHIDQHCVTSPPLMTTGDDDETAAIDQALRSIEALITDYRSPKSYFPDKRMELSRRRSLDLPVNGAAALIPFTPSTAKTATRKRSATDVTAENRKMSRHFEERRGSLLSGKRICPAKGHTSQPSLSHRTRPSTTSSSMSFYSAGSTPPTSLIRTVHKLKYEGLKLKTNYHRQNPRNLSGSKSDIFSPSAASDDAAEALNAFFESRSIPYPNGSETSRKSDGCGEAAQHDSVILPSTINEESMSDSRSDGSSASSSDQTLVEPFHCGTNDSMASVLELDVEALCSISIGTSNPGLGIDLSQKKMPTSFKVGDKACTSAKMDENQHGFSNLTGALPDMRDSWTFLMSTPTKAFPAGNQKECSRRFVRWHSQPHGSPSPAQKITHAIPTRATTLDLGTRRSGKADIAPIIEISMDTPLSISPGSPPRAKLINEAASPLRRGRKSFGSEYNSPTLSVVRLYENRHSNSSFPEREISP</sequence>
<evidence type="ECO:0000313" key="1">
    <source>
        <dbReference type="EMBL" id="PWN52882.1"/>
    </source>
</evidence>
<name>A0ACD0P4F0_9BASI</name>
<dbReference type="EMBL" id="KZ819753">
    <property type="protein sequence ID" value="PWN52882.1"/>
    <property type="molecule type" value="Genomic_DNA"/>
</dbReference>
<keyword evidence="2" id="KW-1185">Reference proteome</keyword>
<organism evidence="1 2">
    <name type="scientific">Violaceomyces palustris</name>
    <dbReference type="NCBI Taxonomy" id="1673888"/>
    <lineage>
        <taxon>Eukaryota</taxon>
        <taxon>Fungi</taxon>
        <taxon>Dikarya</taxon>
        <taxon>Basidiomycota</taxon>
        <taxon>Ustilaginomycotina</taxon>
        <taxon>Ustilaginomycetes</taxon>
        <taxon>Violaceomycetales</taxon>
        <taxon>Violaceomycetaceae</taxon>
        <taxon>Violaceomyces</taxon>
    </lineage>
</organism>